<dbReference type="PANTHER" id="PTHR12215">
    <property type="entry name" value="PHOSPHOPANTETHEINE TRANSFERASE"/>
    <property type="match status" value="1"/>
</dbReference>
<name>A0A7T7USQ6_9FIRM</name>
<gene>
    <name evidence="3" type="ORF">I6H46_06255</name>
</gene>
<keyword evidence="4" id="KW-1185">Reference proteome</keyword>
<dbReference type="GO" id="GO:0019878">
    <property type="term" value="P:lysine biosynthetic process via aminoadipic acid"/>
    <property type="evidence" value="ECO:0007669"/>
    <property type="project" value="TreeGrafter"/>
</dbReference>
<dbReference type="SUPFAM" id="SSF56214">
    <property type="entry name" value="4'-phosphopantetheinyl transferase"/>
    <property type="match status" value="1"/>
</dbReference>
<keyword evidence="1" id="KW-0808">Transferase</keyword>
<dbReference type="InterPro" id="IPR050559">
    <property type="entry name" value="P-Pant_transferase_sf"/>
</dbReference>
<evidence type="ECO:0000259" key="2">
    <source>
        <dbReference type="Pfam" id="PF22624"/>
    </source>
</evidence>
<dbReference type="KEGG" id="aob:I6H46_06255"/>
<organism evidence="3 4">
    <name type="scientific">Anaerococcus obesiensis</name>
    <dbReference type="NCBI Taxonomy" id="1287640"/>
    <lineage>
        <taxon>Bacteria</taxon>
        <taxon>Bacillati</taxon>
        <taxon>Bacillota</taxon>
        <taxon>Tissierellia</taxon>
        <taxon>Tissierellales</taxon>
        <taxon>Peptoniphilaceae</taxon>
        <taxon>Anaerococcus</taxon>
    </lineage>
</organism>
<dbReference type="GO" id="GO:0008897">
    <property type="term" value="F:holo-[acyl-carrier-protein] synthase activity"/>
    <property type="evidence" value="ECO:0007669"/>
    <property type="project" value="InterPro"/>
</dbReference>
<dbReference type="GO" id="GO:0005829">
    <property type="term" value="C:cytosol"/>
    <property type="evidence" value="ECO:0007669"/>
    <property type="project" value="TreeGrafter"/>
</dbReference>
<dbReference type="Proteomes" id="UP000595871">
    <property type="component" value="Chromosome"/>
</dbReference>
<dbReference type="InterPro" id="IPR055066">
    <property type="entry name" value="AASDHPPT_N"/>
</dbReference>
<dbReference type="EMBL" id="CP067016">
    <property type="protein sequence ID" value="QQN55515.1"/>
    <property type="molecule type" value="Genomic_DNA"/>
</dbReference>
<dbReference type="AlphaFoldDB" id="A0A7T7USQ6"/>
<dbReference type="InterPro" id="IPR037143">
    <property type="entry name" value="4-PPantetheinyl_Trfase_dom_sf"/>
</dbReference>
<reference evidence="3 4" key="1">
    <citation type="submission" date="2020-12" db="EMBL/GenBank/DDBJ databases">
        <title>FDA dAtabase for Regulatory Grade micrObial Sequences (FDA-ARGOS): Supporting development and validation of Infectious Disease Dx tests.</title>
        <authorList>
            <person name="Sproer C."/>
            <person name="Gronow S."/>
            <person name="Severitt S."/>
            <person name="Schroder I."/>
            <person name="Tallon L."/>
            <person name="Sadzewicz L."/>
            <person name="Zhao X."/>
            <person name="Boylan J."/>
            <person name="Ott S."/>
            <person name="Bowen H."/>
            <person name="Vavikolanu K."/>
            <person name="Mehta A."/>
            <person name="Aluvathingal J."/>
            <person name="Nadendla S."/>
            <person name="Lowell S."/>
            <person name="Myers T."/>
            <person name="Yan Y."/>
            <person name="Sichtig H."/>
        </authorList>
    </citation>
    <scope>NUCLEOTIDE SEQUENCE [LARGE SCALE GENOMIC DNA]</scope>
    <source>
        <strain evidence="3 4">FDAARGOS_989</strain>
    </source>
</reference>
<sequence length="156" mass="18564">MKTLKIIKITELTKFDINEVVQFIHDDCIAVVAVETNSYGIISECIPYLSKDQIEIMWKYRKESDRINYVVTKAIVNLLFSKIEKLKFEEIRWRYGKYNKPYIRNHLNLHFNISHTTGFSIVAFSRNDIGVDIENIERNIDYSEIKNNFLLTMKKY</sequence>
<protein>
    <recommendedName>
        <fullName evidence="2">4'-phosphopantetheinyl transferase N-terminal domain-containing protein</fullName>
    </recommendedName>
</protein>
<evidence type="ECO:0000313" key="3">
    <source>
        <dbReference type="EMBL" id="QQN55515.1"/>
    </source>
</evidence>
<dbReference type="PANTHER" id="PTHR12215:SF10">
    <property type="entry name" value="L-AMINOADIPATE-SEMIALDEHYDE DEHYDROGENASE-PHOSPHOPANTETHEINYL TRANSFERASE"/>
    <property type="match status" value="1"/>
</dbReference>
<dbReference type="Gene3D" id="3.90.470.20">
    <property type="entry name" value="4'-phosphopantetheinyl transferase domain"/>
    <property type="match status" value="1"/>
</dbReference>
<dbReference type="Pfam" id="PF22624">
    <property type="entry name" value="AASDHPPT_N"/>
    <property type="match status" value="1"/>
</dbReference>
<proteinExistence type="predicted"/>
<evidence type="ECO:0000256" key="1">
    <source>
        <dbReference type="ARBA" id="ARBA00022679"/>
    </source>
</evidence>
<feature type="domain" description="4'-phosphopantetheinyl transferase N-terminal" evidence="2">
    <location>
        <begin position="48"/>
        <end position="123"/>
    </location>
</feature>
<evidence type="ECO:0000313" key="4">
    <source>
        <dbReference type="Proteomes" id="UP000595871"/>
    </source>
</evidence>
<accession>A0A7T7USQ6</accession>
<dbReference type="GO" id="GO:0000287">
    <property type="term" value="F:magnesium ion binding"/>
    <property type="evidence" value="ECO:0007669"/>
    <property type="project" value="InterPro"/>
</dbReference>
<dbReference type="RefSeq" id="WP_200225620.1">
    <property type="nucleotide sequence ID" value="NZ_CP067016.1"/>
</dbReference>